<evidence type="ECO:0000256" key="2">
    <source>
        <dbReference type="ARBA" id="ARBA00009477"/>
    </source>
</evidence>
<evidence type="ECO:0000313" key="8">
    <source>
        <dbReference type="Proteomes" id="UP000268033"/>
    </source>
</evidence>
<dbReference type="GO" id="GO:0022857">
    <property type="term" value="F:transmembrane transporter activity"/>
    <property type="evidence" value="ECO:0007669"/>
    <property type="project" value="InterPro"/>
</dbReference>
<dbReference type="SUPFAM" id="SSF111369">
    <property type="entry name" value="HlyD-like secretion proteins"/>
    <property type="match status" value="1"/>
</dbReference>
<reference evidence="7 8" key="1">
    <citation type="submission" date="2018-11" db="EMBL/GenBank/DDBJ databases">
        <title>Genomic Encyclopedia of Type Strains, Phase IV (KMG-IV): sequencing the most valuable type-strain genomes for metagenomic binning, comparative biology and taxonomic classification.</title>
        <authorList>
            <person name="Goeker M."/>
        </authorList>
    </citation>
    <scope>NUCLEOTIDE SEQUENCE [LARGE SCALE GENOMIC DNA]</scope>
    <source>
        <strain evidence="7 8">DSM 21945</strain>
    </source>
</reference>
<dbReference type="InterPro" id="IPR058627">
    <property type="entry name" value="MdtA-like_C"/>
</dbReference>
<dbReference type="Pfam" id="PF25876">
    <property type="entry name" value="HH_MFP_RND"/>
    <property type="match status" value="1"/>
</dbReference>
<evidence type="ECO:0000259" key="4">
    <source>
        <dbReference type="Pfam" id="PF25917"/>
    </source>
</evidence>
<dbReference type="Pfam" id="PF25967">
    <property type="entry name" value="RND-MFP_C"/>
    <property type="match status" value="1"/>
</dbReference>
<dbReference type="InterPro" id="IPR058625">
    <property type="entry name" value="MdtA-like_BSH"/>
</dbReference>
<dbReference type="Pfam" id="PF25944">
    <property type="entry name" value="Beta-barrel_RND"/>
    <property type="match status" value="1"/>
</dbReference>
<comment type="similarity">
    <text evidence="2">Belongs to the membrane fusion protein (MFP) (TC 8.A.1) family.</text>
</comment>
<gene>
    <name evidence="7" type="ORF">EDC28_10725</name>
</gene>
<dbReference type="Gene3D" id="2.40.30.170">
    <property type="match status" value="1"/>
</dbReference>
<feature type="domain" description="Multidrug resistance protein MdtA-like C-terminal permuted SH3" evidence="6">
    <location>
        <begin position="320"/>
        <end position="379"/>
    </location>
</feature>
<protein>
    <submittedName>
        <fullName evidence="7">Multidrug efflux system membrane fusion protein</fullName>
    </submittedName>
</protein>
<dbReference type="InterPro" id="IPR058624">
    <property type="entry name" value="MdtA-like_HH"/>
</dbReference>
<accession>A0A3N1NWD2</accession>
<feature type="domain" description="Multidrug resistance protein MdtA-like beta-barrel" evidence="5">
    <location>
        <begin position="224"/>
        <end position="312"/>
    </location>
</feature>
<dbReference type="NCBIfam" id="TIGR01730">
    <property type="entry name" value="RND_mfp"/>
    <property type="match status" value="1"/>
</dbReference>
<comment type="subcellular location">
    <subcellularLocation>
        <location evidence="1">Cell inner membrane</location>
        <topology evidence="1">Lipid-anchor</topology>
    </subcellularLocation>
</comment>
<dbReference type="GO" id="GO:0046677">
    <property type="term" value="P:response to antibiotic"/>
    <property type="evidence" value="ECO:0007669"/>
    <property type="project" value="TreeGrafter"/>
</dbReference>
<feature type="domain" description="Multidrug resistance protein MdtA-like alpha-helical hairpin" evidence="3">
    <location>
        <begin position="117"/>
        <end position="186"/>
    </location>
</feature>
<dbReference type="Gene3D" id="2.40.420.20">
    <property type="match status" value="1"/>
</dbReference>
<dbReference type="FunFam" id="2.40.420.20:FF:000001">
    <property type="entry name" value="Efflux RND transporter periplasmic adaptor subunit"/>
    <property type="match status" value="1"/>
</dbReference>
<evidence type="ECO:0000259" key="5">
    <source>
        <dbReference type="Pfam" id="PF25944"/>
    </source>
</evidence>
<name>A0A3N1NWD2_9GAMM</name>
<feature type="domain" description="Multidrug resistance protein MdtA-like barrel-sandwich hybrid" evidence="4">
    <location>
        <begin position="76"/>
        <end position="217"/>
    </location>
</feature>
<evidence type="ECO:0000313" key="7">
    <source>
        <dbReference type="EMBL" id="ROQ24144.1"/>
    </source>
</evidence>
<sequence>MSAPKLPVRNTWLLAAALVTASAGLSLMMPWESSQASEPAAAPAAAPAAVSVSVAKVEASHFTNWAEFSGHLDAINRVEVRPRVSGMLLSRHFTEGALVNKGDLLLTLDPAPFAAEVARAKADVAAAKARQAQAHNDYDRAQGLWKTKVIAKNDLDQRQNAALESDAELEAAKAQLQTAELNLSYTQVKAPIAGRIGKLTVTEGNLVAAGPSAQALTSIVSVDPIYASFDADEQTVMRALSGISAADRATSQYGAVAVELGTAATDNTPILGKLQWVDNQIDPGSGTIRLRAQFSNAGATLIPGQFVRLRLGQAQRTDGLLITERALGTDQDKKYVLVVGTDNKVQYREVQLGDAVGDLRLVKSGLKAGESIVVSGLQRVRPGMTVAPQTVPMEPKA</sequence>
<proteinExistence type="inferred from homology"/>
<dbReference type="EMBL" id="RJUL01000007">
    <property type="protein sequence ID" value="ROQ24144.1"/>
    <property type="molecule type" value="Genomic_DNA"/>
</dbReference>
<dbReference type="GO" id="GO:0005886">
    <property type="term" value="C:plasma membrane"/>
    <property type="evidence" value="ECO:0007669"/>
    <property type="project" value="UniProtKB-SubCell"/>
</dbReference>
<evidence type="ECO:0000259" key="6">
    <source>
        <dbReference type="Pfam" id="PF25967"/>
    </source>
</evidence>
<dbReference type="PANTHER" id="PTHR30158:SF10">
    <property type="entry name" value="CATION EFFLUX PUMP"/>
    <property type="match status" value="1"/>
</dbReference>
<dbReference type="STRING" id="584787.GCA_001247655_01260"/>
<dbReference type="Gene3D" id="2.40.50.100">
    <property type="match status" value="1"/>
</dbReference>
<dbReference type="AlphaFoldDB" id="A0A3N1NWD2"/>
<dbReference type="PANTHER" id="PTHR30158">
    <property type="entry name" value="ACRA/E-RELATED COMPONENT OF DRUG EFFLUX TRANSPORTER"/>
    <property type="match status" value="1"/>
</dbReference>
<dbReference type="InterPro" id="IPR006143">
    <property type="entry name" value="RND_pump_MFP"/>
</dbReference>
<evidence type="ECO:0000256" key="1">
    <source>
        <dbReference type="ARBA" id="ARBA00004519"/>
    </source>
</evidence>
<dbReference type="Gene3D" id="1.10.287.470">
    <property type="entry name" value="Helix hairpin bin"/>
    <property type="match status" value="1"/>
</dbReference>
<dbReference type="RefSeq" id="WP_123421926.1">
    <property type="nucleotide sequence ID" value="NZ_RJUL01000007.1"/>
</dbReference>
<dbReference type="Proteomes" id="UP000268033">
    <property type="component" value="Unassembled WGS sequence"/>
</dbReference>
<dbReference type="InterPro" id="IPR058626">
    <property type="entry name" value="MdtA-like_b-barrel"/>
</dbReference>
<comment type="caution">
    <text evidence="7">The sequence shown here is derived from an EMBL/GenBank/DDBJ whole genome shotgun (WGS) entry which is preliminary data.</text>
</comment>
<keyword evidence="8" id="KW-1185">Reference proteome</keyword>
<organism evidence="7 8">
    <name type="scientific">Gallaecimonas pentaromativorans</name>
    <dbReference type="NCBI Taxonomy" id="584787"/>
    <lineage>
        <taxon>Bacteria</taxon>
        <taxon>Pseudomonadati</taxon>
        <taxon>Pseudomonadota</taxon>
        <taxon>Gammaproteobacteria</taxon>
        <taxon>Enterobacterales</taxon>
        <taxon>Gallaecimonadaceae</taxon>
        <taxon>Gallaecimonas</taxon>
    </lineage>
</organism>
<dbReference type="Pfam" id="PF25917">
    <property type="entry name" value="BSH_RND"/>
    <property type="match status" value="1"/>
</dbReference>
<evidence type="ECO:0000259" key="3">
    <source>
        <dbReference type="Pfam" id="PF25876"/>
    </source>
</evidence>